<evidence type="ECO:0000313" key="2">
    <source>
        <dbReference type="Proteomes" id="UP001595699"/>
    </source>
</evidence>
<dbReference type="PANTHER" id="PTHR38436">
    <property type="entry name" value="POLYKETIDE CYCLASE SNOAL-LIKE DOMAIN"/>
    <property type="match status" value="1"/>
</dbReference>
<comment type="caution">
    <text evidence="1">The sequence shown here is derived from an EMBL/GenBank/DDBJ whole genome shotgun (WGS) entry which is preliminary data.</text>
</comment>
<evidence type="ECO:0000313" key="1">
    <source>
        <dbReference type="EMBL" id="MFC3762311.1"/>
    </source>
</evidence>
<dbReference type="Pfam" id="PF07366">
    <property type="entry name" value="SnoaL"/>
    <property type="match status" value="1"/>
</dbReference>
<dbReference type="Gene3D" id="3.10.450.50">
    <property type="match status" value="1"/>
</dbReference>
<protein>
    <submittedName>
        <fullName evidence="1">Ester cyclase</fullName>
    </submittedName>
</protein>
<gene>
    <name evidence="1" type="ORF">ACFOUW_15825</name>
</gene>
<accession>A0ABV7YAF8</accession>
<sequence>MSERNKAAAVRLFTEIFPNGTFEDVAAIVHPDGIGHEAQPGSPPGPEGVWRTITFLRATFEGLSYEVHHALAEGDLVALHLTMHGKQGGPLPGGIPATGSTVALRMMRVLRFGADGKIAEDWGIRDDLDMMRQLGLAPSPT</sequence>
<dbReference type="SUPFAM" id="SSF54427">
    <property type="entry name" value="NTF2-like"/>
    <property type="match status" value="1"/>
</dbReference>
<dbReference type="Proteomes" id="UP001595699">
    <property type="component" value="Unassembled WGS sequence"/>
</dbReference>
<dbReference type="RefSeq" id="WP_205117853.1">
    <property type="nucleotide sequence ID" value="NZ_JAFBCM010000001.1"/>
</dbReference>
<dbReference type="InterPro" id="IPR009959">
    <property type="entry name" value="Cyclase_SnoaL-like"/>
</dbReference>
<proteinExistence type="predicted"/>
<organism evidence="1 2">
    <name type="scientific">Tenggerimyces flavus</name>
    <dbReference type="NCBI Taxonomy" id="1708749"/>
    <lineage>
        <taxon>Bacteria</taxon>
        <taxon>Bacillati</taxon>
        <taxon>Actinomycetota</taxon>
        <taxon>Actinomycetes</taxon>
        <taxon>Propionibacteriales</taxon>
        <taxon>Nocardioidaceae</taxon>
        <taxon>Tenggerimyces</taxon>
    </lineage>
</organism>
<name>A0ABV7YAF8_9ACTN</name>
<keyword evidence="2" id="KW-1185">Reference proteome</keyword>
<dbReference type="PANTHER" id="PTHR38436:SF1">
    <property type="entry name" value="ESTER CYCLASE"/>
    <property type="match status" value="1"/>
</dbReference>
<reference evidence="2" key="1">
    <citation type="journal article" date="2019" name="Int. J. Syst. Evol. Microbiol.">
        <title>The Global Catalogue of Microorganisms (GCM) 10K type strain sequencing project: providing services to taxonomists for standard genome sequencing and annotation.</title>
        <authorList>
            <consortium name="The Broad Institute Genomics Platform"/>
            <consortium name="The Broad Institute Genome Sequencing Center for Infectious Disease"/>
            <person name="Wu L."/>
            <person name="Ma J."/>
        </authorList>
    </citation>
    <scope>NUCLEOTIDE SEQUENCE [LARGE SCALE GENOMIC DNA]</scope>
    <source>
        <strain evidence="2">CGMCC 4.7241</strain>
    </source>
</reference>
<dbReference type="InterPro" id="IPR032710">
    <property type="entry name" value="NTF2-like_dom_sf"/>
</dbReference>
<dbReference type="EMBL" id="JBHRZH010000013">
    <property type="protein sequence ID" value="MFC3762311.1"/>
    <property type="molecule type" value="Genomic_DNA"/>
</dbReference>